<feature type="compositionally biased region" description="Basic and acidic residues" evidence="4">
    <location>
        <begin position="114"/>
        <end position="126"/>
    </location>
</feature>
<evidence type="ECO:0000313" key="6">
    <source>
        <dbReference type="EMBL" id="TKG70836.1"/>
    </source>
</evidence>
<feature type="region of interest" description="Disordered" evidence="4">
    <location>
        <begin position="1"/>
        <end position="134"/>
    </location>
</feature>
<dbReference type="SMART" id="SM00354">
    <property type="entry name" value="HTH_LACI"/>
    <property type="match status" value="1"/>
</dbReference>
<evidence type="ECO:0000256" key="2">
    <source>
        <dbReference type="ARBA" id="ARBA00023125"/>
    </source>
</evidence>
<evidence type="ECO:0000259" key="5">
    <source>
        <dbReference type="PROSITE" id="PS50932"/>
    </source>
</evidence>
<dbReference type="EMBL" id="SWMS01000007">
    <property type="protein sequence ID" value="TKG70836.1"/>
    <property type="molecule type" value="Genomic_DNA"/>
</dbReference>
<proteinExistence type="predicted"/>
<feature type="compositionally biased region" description="Basic and acidic residues" evidence="4">
    <location>
        <begin position="12"/>
        <end position="22"/>
    </location>
</feature>
<dbReference type="Gene3D" id="3.40.50.2300">
    <property type="match status" value="2"/>
</dbReference>
<dbReference type="Gene3D" id="1.10.260.40">
    <property type="entry name" value="lambda repressor-like DNA-binding domains"/>
    <property type="match status" value="1"/>
</dbReference>
<comment type="caution">
    <text evidence="6">The sequence shown here is derived from an EMBL/GenBank/DDBJ whole genome shotgun (WGS) entry which is preliminary data.</text>
</comment>
<dbReference type="CDD" id="cd01392">
    <property type="entry name" value="HTH_LacI"/>
    <property type="match status" value="1"/>
</dbReference>
<evidence type="ECO:0000313" key="7">
    <source>
        <dbReference type="Proteomes" id="UP000309992"/>
    </source>
</evidence>
<dbReference type="Pfam" id="PF13377">
    <property type="entry name" value="Peripla_BP_3"/>
    <property type="match status" value="1"/>
</dbReference>
<dbReference type="Proteomes" id="UP000309992">
    <property type="component" value="Unassembled WGS sequence"/>
</dbReference>
<gene>
    <name evidence="6" type="ORF">FCN18_15025</name>
</gene>
<feature type="domain" description="HTH lacI-type" evidence="5">
    <location>
        <begin position="186"/>
        <end position="240"/>
    </location>
</feature>
<keyword evidence="2" id="KW-0238">DNA-binding</keyword>
<dbReference type="InterPro" id="IPR028082">
    <property type="entry name" value="Peripla_BP_I"/>
</dbReference>
<dbReference type="InterPro" id="IPR000843">
    <property type="entry name" value="HTH_LacI"/>
</dbReference>
<keyword evidence="3" id="KW-0804">Transcription</keyword>
<feature type="compositionally biased region" description="Low complexity" evidence="4">
    <location>
        <begin position="36"/>
        <end position="50"/>
    </location>
</feature>
<dbReference type="InterPro" id="IPR046335">
    <property type="entry name" value="LacI/GalR-like_sensor"/>
</dbReference>
<organism evidence="6 7">
    <name type="scientific">Prauserella endophytica</name>
    <dbReference type="NCBI Taxonomy" id="1592324"/>
    <lineage>
        <taxon>Bacteria</taxon>
        <taxon>Bacillati</taxon>
        <taxon>Actinomycetota</taxon>
        <taxon>Actinomycetes</taxon>
        <taxon>Pseudonocardiales</taxon>
        <taxon>Pseudonocardiaceae</taxon>
        <taxon>Prauserella</taxon>
        <taxon>Prauserella coralliicola group</taxon>
    </lineage>
</organism>
<feature type="compositionally biased region" description="Basic and acidic residues" evidence="4">
    <location>
        <begin position="71"/>
        <end position="81"/>
    </location>
</feature>
<sequence length="531" mass="56127">MLREQGGVPEGGLHDLRRRCDPAHPGADPLQRRRSAGAAAARGHLAAGVAPRERNRQPGDREGAHAAGRHQPGDDRGDEPLLRGAAQGVRARRAGGRANPSGRCGLGRPHHHVGGHDVVSHDDPRAGRTGSPRRARRERLAVLPHRPARRSRLSVASATEPSLGCDVIRYISGEVAVGTRGRVTKVSVADLAAELEVSTATISRALNGSPAVRPELAQRIREHAEARGYVANRMARALSANVSRAFVGFVIPYVDTPAYSSVAAECARLLSADGTQLILTITENDPERELHQLKDLVASRVAGLIISPSTHILEASKQLLSNLPVVEFHRACGIAAPGVFSEDEQAMSEAVLHLAALGHTRIGYLGTPEALSNGAARLRGIRRGLQLAGLDRGALATRLLEPTTENGGRGVRDLLDGSRPPTALIVGGGALSIGAARAVHESGRRLPDELSLVVYGHPSWFALSDPPLTRITVDYQDLALRAARLLGTVLDSGPARGGEPEPQFVTAQLHLAGSTGPAPKGSQASDRKSRR</sequence>
<keyword evidence="7" id="KW-1185">Reference proteome</keyword>
<dbReference type="SUPFAM" id="SSF47413">
    <property type="entry name" value="lambda repressor-like DNA-binding domains"/>
    <property type="match status" value="1"/>
</dbReference>
<feature type="region of interest" description="Disordered" evidence="4">
    <location>
        <begin position="509"/>
        <end position="531"/>
    </location>
</feature>
<protein>
    <submittedName>
        <fullName evidence="6">LacI family transcriptional regulator</fullName>
    </submittedName>
</protein>
<dbReference type="SUPFAM" id="SSF53822">
    <property type="entry name" value="Periplasmic binding protein-like I"/>
    <property type="match status" value="1"/>
</dbReference>
<dbReference type="CDD" id="cd06267">
    <property type="entry name" value="PBP1_LacI_sugar_binding-like"/>
    <property type="match status" value="1"/>
</dbReference>
<reference evidence="6 7" key="1">
    <citation type="journal article" date="2015" name="Antonie Van Leeuwenhoek">
        <title>Prauserella endophytica sp. nov., an endophytic actinobacterium isolated from Tamarix taklamakanensis.</title>
        <authorList>
            <person name="Liu J.M."/>
            <person name="Habden X."/>
            <person name="Guo L."/>
            <person name="Tuo L."/>
            <person name="Jiang Z.K."/>
            <person name="Liu S.W."/>
            <person name="Liu X.F."/>
            <person name="Chen L."/>
            <person name="Li R.F."/>
            <person name="Zhang Y.Q."/>
            <person name="Sun C.H."/>
        </authorList>
    </citation>
    <scope>NUCLEOTIDE SEQUENCE [LARGE SCALE GENOMIC DNA]</scope>
    <source>
        <strain evidence="6 7">CGMCC 4.7182</strain>
    </source>
</reference>
<keyword evidence="1" id="KW-0805">Transcription regulation</keyword>
<evidence type="ECO:0000256" key="1">
    <source>
        <dbReference type="ARBA" id="ARBA00023015"/>
    </source>
</evidence>
<dbReference type="InterPro" id="IPR010982">
    <property type="entry name" value="Lambda_DNA-bd_dom_sf"/>
</dbReference>
<dbReference type="PANTHER" id="PTHR30146">
    <property type="entry name" value="LACI-RELATED TRANSCRIPTIONAL REPRESSOR"/>
    <property type="match status" value="1"/>
</dbReference>
<feature type="compositionally biased region" description="Basic and acidic residues" evidence="4">
    <location>
        <begin position="51"/>
        <end position="64"/>
    </location>
</feature>
<dbReference type="PANTHER" id="PTHR30146:SF109">
    <property type="entry name" value="HTH-TYPE TRANSCRIPTIONAL REGULATOR GALS"/>
    <property type="match status" value="1"/>
</dbReference>
<dbReference type="PROSITE" id="PS50932">
    <property type="entry name" value="HTH_LACI_2"/>
    <property type="match status" value="1"/>
</dbReference>
<name>A0ABY2S4N7_9PSEU</name>
<accession>A0ABY2S4N7</accession>
<evidence type="ECO:0000256" key="4">
    <source>
        <dbReference type="SAM" id="MobiDB-lite"/>
    </source>
</evidence>
<evidence type="ECO:0000256" key="3">
    <source>
        <dbReference type="ARBA" id="ARBA00023163"/>
    </source>
</evidence>